<dbReference type="SUPFAM" id="SSF160443">
    <property type="entry name" value="SMR domain-like"/>
    <property type="match status" value="1"/>
</dbReference>
<dbReference type="Gene3D" id="1.25.40.10">
    <property type="entry name" value="Tetratricopeptide repeat domain"/>
    <property type="match status" value="1"/>
</dbReference>
<keyword evidence="6" id="KW-1185">Reference proteome</keyword>
<accession>A0AAD8N3S4</accession>
<sequence>MTITHLVSGDHKRKRVSSFTSVSAIMEALQLSLPHPWGSNKTCLQLGKTIRPLRLQPSCALSKQGQRFFTSLATSVTGDPLVTDRLIRKFIASSSKSVALNALSHLLTPSSSHPHLSSLAFPFYSLLTRAPWFSWNPKLVADVIALLYKQERFREADALISETVSKLDIRERELCTFYCCLIEFHAKHKSKKGVFDTYTSLKQILFCSSSVYLKRRAYESMICSLCVIDLPREAENMLEEMKVQGITSKPSLFELRSIVYAYGRVGLFKDMKRLLFEMESEGIKMDTVCFNMVLSSLGAHGELLEMVSWLQRMKYLNIPLSIRTYNTVLNSCPSIMSMLQDPKSIPLSLTELLADLCENESMLVKELIVSSVLVEAMAWSSLELKLDLHGMHLSSAYLIILQWFDELRTRFELVETDIPAEVRIICGSGKHSTVRGDSPVKHLVKELMVRTESPLRIDRKNIGCFIAKGKVCKSWLC</sequence>
<dbReference type="InterPro" id="IPR002885">
    <property type="entry name" value="PPR_rpt"/>
</dbReference>
<dbReference type="PROSITE" id="PS51375">
    <property type="entry name" value="PPR"/>
    <property type="match status" value="1"/>
</dbReference>
<comment type="similarity">
    <text evidence="1">Belongs to the PPR family. P subfamily.</text>
</comment>
<dbReference type="PROSITE" id="PS50828">
    <property type="entry name" value="SMR"/>
    <property type="match status" value="1"/>
</dbReference>
<evidence type="ECO:0000259" key="4">
    <source>
        <dbReference type="PROSITE" id="PS50828"/>
    </source>
</evidence>
<dbReference type="InterPro" id="IPR036063">
    <property type="entry name" value="Smr_dom_sf"/>
</dbReference>
<dbReference type="EMBL" id="JAUIZM010000003">
    <property type="protein sequence ID" value="KAK1394846.1"/>
    <property type="molecule type" value="Genomic_DNA"/>
</dbReference>
<protein>
    <submittedName>
        <fullName evidence="5">Smr domain-containing protein</fullName>
    </submittedName>
</protein>
<dbReference type="InterPro" id="IPR011990">
    <property type="entry name" value="TPR-like_helical_dom_sf"/>
</dbReference>
<dbReference type="Pfam" id="PF01535">
    <property type="entry name" value="PPR"/>
    <property type="match status" value="3"/>
</dbReference>
<reference evidence="5" key="1">
    <citation type="submission" date="2023-02" db="EMBL/GenBank/DDBJ databases">
        <title>Genome of toxic invasive species Heracleum sosnowskyi carries increased number of genes despite the absence of recent whole-genome duplications.</title>
        <authorList>
            <person name="Schelkunov M."/>
            <person name="Shtratnikova V."/>
            <person name="Makarenko M."/>
            <person name="Klepikova A."/>
            <person name="Omelchenko D."/>
            <person name="Novikova G."/>
            <person name="Obukhova E."/>
            <person name="Bogdanov V."/>
            <person name="Penin A."/>
            <person name="Logacheva M."/>
        </authorList>
    </citation>
    <scope>NUCLEOTIDE SEQUENCE</scope>
    <source>
        <strain evidence="5">Hsosn_3</strain>
        <tissue evidence="5">Leaf</tissue>
    </source>
</reference>
<dbReference type="PANTHER" id="PTHR47447">
    <property type="entry name" value="OS03G0856100 PROTEIN"/>
    <property type="match status" value="1"/>
</dbReference>
<evidence type="ECO:0000256" key="1">
    <source>
        <dbReference type="ARBA" id="ARBA00007626"/>
    </source>
</evidence>
<dbReference type="Proteomes" id="UP001237642">
    <property type="component" value="Unassembled WGS sequence"/>
</dbReference>
<feature type="repeat" description="PPR" evidence="3">
    <location>
        <begin position="214"/>
        <end position="248"/>
    </location>
</feature>
<evidence type="ECO:0000313" key="5">
    <source>
        <dbReference type="EMBL" id="KAK1394846.1"/>
    </source>
</evidence>
<dbReference type="NCBIfam" id="TIGR00756">
    <property type="entry name" value="PPR"/>
    <property type="match status" value="2"/>
</dbReference>
<gene>
    <name evidence="5" type="ORF">POM88_013902</name>
</gene>
<organism evidence="5 6">
    <name type="scientific">Heracleum sosnowskyi</name>
    <dbReference type="NCBI Taxonomy" id="360622"/>
    <lineage>
        <taxon>Eukaryota</taxon>
        <taxon>Viridiplantae</taxon>
        <taxon>Streptophyta</taxon>
        <taxon>Embryophyta</taxon>
        <taxon>Tracheophyta</taxon>
        <taxon>Spermatophyta</taxon>
        <taxon>Magnoliopsida</taxon>
        <taxon>eudicotyledons</taxon>
        <taxon>Gunneridae</taxon>
        <taxon>Pentapetalae</taxon>
        <taxon>asterids</taxon>
        <taxon>campanulids</taxon>
        <taxon>Apiales</taxon>
        <taxon>Apiaceae</taxon>
        <taxon>Apioideae</taxon>
        <taxon>apioid superclade</taxon>
        <taxon>Tordylieae</taxon>
        <taxon>Tordyliinae</taxon>
        <taxon>Heracleum</taxon>
    </lineage>
</organism>
<reference evidence="5" key="2">
    <citation type="submission" date="2023-05" db="EMBL/GenBank/DDBJ databases">
        <authorList>
            <person name="Schelkunov M.I."/>
        </authorList>
    </citation>
    <scope>NUCLEOTIDE SEQUENCE</scope>
    <source>
        <strain evidence="5">Hsosn_3</strain>
        <tissue evidence="5">Leaf</tissue>
    </source>
</reference>
<dbReference type="SMART" id="SM00463">
    <property type="entry name" value="SMR"/>
    <property type="match status" value="1"/>
</dbReference>
<evidence type="ECO:0000256" key="3">
    <source>
        <dbReference type="PROSITE-ProRule" id="PRU00708"/>
    </source>
</evidence>
<evidence type="ECO:0000256" key="2">
    <source>
        <dbReference type="ARBA" id="ARBA00022737"/>
    </source>
</evidence>
<proteinExistence type="inferred from homology"/>
<dbReference type="Gene3D" id="3.30.1370.110">
    <property type="match status" value="1"/>
</dbReference>
<evidence type="ECO:0000313" key="6">
    <source>
        <dbReference type="Proteomes" id="UP001237642"/>
    </source>
</evidence>
<keyword evidence="2" id="KW-0677">Repeat</keyword>
<comment type="caution">
    <text evidence="5">The sequence shown here is derived from an EMBL/GenBank/DDBJ whole genome shotgun (WGS) entry which is preliminary data.</text>
</comment>
<dbReference type="AlphaFoldDB" id="A0AAD8N3S4"/>
<name>A0AAD8N3S4_9APIA</name>
<dbReference type="InterPro" id="IPR002625">
    <property type="entry name" value="Smr_dom"/>
</dbReference>
<dbReference type="PANTHER" id="PTHR47447:SF15">
    <property type="entry name" value="OS02G0120000 PROTEIN"/>
    <property type="match status" value="1"/>
</dbReference>
<feature type="domain" description="Smr" evidence="4">
    <location>
        <begin position="386"/>
        <end position="470"/>
    </location>
</feature>